<dbReference type="Gene3D" id="1.10.630.10">
    <property type="entry name" value="Cytochrome P450"/>
    <property type="match status" value="1"/>
</dbReference>
<keyword evidence="7 13" id="KW-0479">Metal-binding</keyword>
<feature type="transmembrane region" description="Helical" evidence="14">
    <location>
        <begin position="20"/>
        <end position="40"/>
    </location>
</feature>
<evidence type="ECO:0008006" key="17">
    <source>
        <dbReference type="Google" id="ProtNLM"/>
    </source>
</evidence>
<comment type="subcellular location">
    <subcellularLocation>
        <location evidence="2">Membrane</location>
    </subcellularLocation>
</comment>
<evidence type="ECO:0000256" key="8">
    <source>
        <dbReference type="ARBA" id="ARBA00022989"/>
    </source>
</evidence>
<dbReference type="InterPro" id="IPR001128">
    <property type="entry name" value="Cyt_P450"/>
</dbReference>
<evidence type="ECO:0000256" key="5">
    <source>
        <dbReference type="ARBA" id="ARBA00022617"/>
    </source>
</evidence>
<keyword evidence="10 13" id="KW-0408">Iron</keyword>
<dbReference type="PRINTS" id="PR00463">
    <property type="entry name" value="EP450I"/>
</dbReference>
<evidence type="ECO:0000256" key="6">
    <source>
        <dbReference type="ARBA" id="ARBA00022692"/>
    </source>
</evidence>
<reference evidence="15 16" key="1">
    <citation type="submission" date="2014-04" db="EMBL/GenBank/DDBJ databases">
        <title>Evolutionary Origins and Diversification of the Mycorrhizal Mutualists.</title>
        <authorList>
            <consortium name="DOE Joint Genome Institute"/>
            <consortium name="Mycorrhizal Genomics Consortium"/>
            <person name="Kohler A."/>
            <person name="Kuo A."/>
            <person name="Nagy L.G."/>
            <person name="Floudas D."/>
            <person name="Copeland A."/>
            <person name="Barry K.W."/>
            <person name="Cichocki N."/>
            <person name="Veneault-Fourrey C."/>
            <person name="LaButti K."/>
            <person name="Lindquist E.A."/>
            <person name="Lipzen A."/>
            <person name="Lundell T."/>
            <person name="Morin E."/>
            <person name="Murat C."/>
            <person name="Riley R."/>
            <person name="Ohm R."/>
            <person name="Sun H."/>
            <person name="Tunlid A."/>
            <person name="Henrissat B."/>
            <person name="Grigoriev I.V."/>
            <person name="Hibbett D.S."/>
            <person name="Martin F."/>
        </authorList>
    </citation>
    <scope>NUCLEOTIDE SEQUENCE [LARGE SCALE GENOMIC DNA]</scope>
    <source>
        <strain evidence="15 16">Koide BX008</strain>
    </source>
</reference>
<dbReference type="STRING" id="946122.A0A0C2WMY3"/>
<dbReference type="EMBL" id="KN818264">
    <property type="protein sequence ID" value="KIL62957.1"/>
    <property type="molecule type" value="Genomic_DNA"/>
</dbReference>
<evidence type="ECO:0000256" key="3">
    <source>
        <dbReference type="ARBA" id="ARBA00004721"/>
    </source>
</evidence>
<dbReference type="PRINTS" id="PR00385">
    <property type="entry name" value="P450"/>
</dbReference>
<evidence type="ECO:0000313" key="16">
    <source>
        <dbReference type="Proteomes" id="UP000054549"/>
    </source>
</evidence>
<name>A0A0C2WMY3_AMAMK</name>
<keyword evidence="5 13" id="KW-0349">Heme</keyword>
<dbReference type="Proteomes" id="UP000054549">
    <property type="component" value="Unassembled WGS sequence"/>
</dbReference>
<evidence type="ECO:0000256" key="1">
    <source>
        <dbReference type="ARBA" id="ARBA00001971"/>
    </source>
</evidence>
<dbReference type="InterPro" id="IPR050121">
    <property type="entry name" value="Cytochrome_P450_monoxygenase"/>
</dbReference>
<dbReference type="GO" id="GO:0016020">
    <property type="term" value="C:membrane"/>
    <property type="evidence" value="ECO:0007669"/>
    <property type="project" value="UniProtKB-SubCell"/>
</dbReference>
<sequence>MTQTPTSTIALLRDVLRPSNIFLVAGVYIVYRVVYDLFIWRKFLSPFRHLPSPPGSEALFGHTRRILNDETGVMLREWVKKYGPVLRIAGPGSNHNILIVEHEHLDKVLGKEAHDYPKVCLFRFFPRTDHPYHLLSVLEIISGHGLFATTGDEHRLLRRAMSTAFSITNMMAQEHFHHEVTDRLVKLWKDQIGSATEPSKGKIINLYDYMSKATLDIISLAGFGYDADTLHNPENELAVAYKGRTRVQSGPNVLKLFYSMSIPGALKFVRSKWLYANRQWLIYTQPSADLGLLVESMQSITQLARGILDEKILESASESAIEAKRDIMSILVRARKEELEKGPTAYTISDEVLTDQVLTFLGAGHTTTAITLTWALWSLANDQKSQNRLREEITPVLDANSHPDYRTLKALPWLDSVIMETLRIFPPVQVDMRIADKTDYIGDVLVPKGSLIFIPIFVINTYKGTWGEDAEEFNPSRWLNLPETYHPHYSVLSFIAGPHHCIGRTMALMEMKAVLASLIYNFKFEPSFKGQTANLRRGIFMKFMDGMPVNISRARD</sequence>
<comment type="cofactor">
    <cofactor evidence="1 13">
        <name>heme</name>
        <dbReference type="ChEBI" id="CHEBI:30413"/>
    </cofactor>
</comment>
<proteinExistence type="inferred from homology"/>
<dbReference type="InterPro" id="IPR002401">
    <property type="entry name" value="Cyt_P450_E_grp-I"/>
</dbReference>
<comment type="similarity">
    <text evidence="4">Belongs to the cytochrome P450 family.</text>
</comment>
<dbReference type="InParanoid" id="A0A0C2WMY3"/>
<evidence type="ECO:0000256" key="12">
    <source>
        <dbReference type="ARBA" id="ARBA00023136"/>
    </source>
</evidence>
<keyword evidence="6 14" id="KW-0812">Transmembrane</keyword>
<evidence type="ECO:0000256" key="11">
    <source>
        <dbReference type="ARBA" id="ARBA00023033"/>
    </source>
</evidence>
<protein>
    <recommendedName>
        <fullName evidence="17">Cytochrome P450</fullName>
    </recommendedName>
</protein>
<keyword evidence="11" id="KW-0503">Monooxygenase</keyword>
<keyword evidence="8 14" id="KW-1133">Transmembrane helix</keyword>
<evidence type="ECO:0000256" key="9">
    <source>
        <dbReference type="ARBA" id="ARBA00023002"/>
    </source>
</evidence>
<keyword evidence="9" id="KW-0560">Oxidoreductase</keyword>
<comment type="pathway">
    <text evidence="3">Secondary metabolite biosynthesis; terpenoid biosynthesis.</text>
</comment>
<dbReference type="PANTHER" id="PTHR24305:SF166">
    <property type="entry name" value="CYTOCHROME P450 12A4, MITOCHONDRIAL-RELATED"/>
    <property type="match status" value="1"/>
</dbReference>
<dbReference type="Pfam" id="PF00067">
    <property type="entry name" value="p450"/>
    <property type="match status" value="1"/>
</dbReference>
<dbReference type="GO" id="GO:0020037">
    <property type="term" value="F:heme binding"/>
    <property type="evidence" value="ECO:0007669"/>
    <property type="project" value="InterPro"/>
</dbReference>
<evidence type="ECO:0000256" key="14">
    <source>
        <dbReference type="SAM" id="Phobius"/>
    </source>
</evidence>
<organism evidence="15 16">
    <name type="scientific">Amanita muscaria (strain Koide BX008)</name>
    <dbReference type="NCBI Taxonomy" id="946122"/>
    <lineage>
        <taxon>Eukaryota</taxon>
        <taxon>Fungi</taxon>
        <taxon>Dikarya</taxon>
        <taxon>Basidiomycota</taxon>
        <taxon>Agaricomycotina</taxon>
        <taxon>Agaricomycetes</taxon>
        <taxon>Agaricomycetidae</taxon>
        <taxon>Agaricales</taxon>
        <taxon>Pluteineae</taxon>
        <taxon>Amanitaceae</taxon>
        <taxon>Amanita</taxon>
    </lineage>
</organism>
<keyword evidence="16" id="KW-1185">Reference proteome</keyword>
<dbReference type="AlphaFoldDB" id="A0A0C2WMY3"/>
<gene>
    <name evidence="15" type="ORF">M378DRAFT_165026</name>
</gene>
<dbReference type="OrthoDB" id="10029320at2759"/>
<evidence type="ECO:0000256" key="13">
    <source>
        <dbReference type="PIRSR" id="PIRSR602401-1"/>
    </source>
</evidence>
<keyword evidence="12 14" id="KW-0472">Membrane</keyword>
<dbReference type="SUPFAM" id="SSF48264">
    <property type="entry name" value="Cytochrome P450"/>
    <property type="match status" value="1"/>
</dbReference>
<evidence type="ECO:0000256" key="7">
    <source>
        <dbReference type="ARBA" id="ARBA00022723"/>
    </source>
</evidence>
<dbReference type="GO" id="GO:0004497">
    <property type="term" value="F:monooxygenase activity"/>
    <property type="evidence" value="ECO:0007669"/>
    <property type="project" value="UniProtKB-KW"/>
</dbReference>
<dbReference type="GO" id="GO:0016705">
    <property type="term" value="F:oxidoreductase activity, acting on paired donors, with incorporation or reduction of molecular oxygen"/>
    <property type="evidence" value="ECO:0007669"/>
    <property type="project" value="InterPro"/>
</dbReference>
<dbReference type="GO" id="GO:0005506">
    <property type="term" value="F:iron ion binding"/>
    <property type="evidence" value="ECO:0007669"/>
    <property type="project" value="InterPro"/>
</dbReference>
<dbReference type="PANTHER" id="PTHR24305">
    <property type="entry name" value="CYTOCHROME P450"/>
    <property type="match status" value="1"/>
</dbReference>
<dbReference type="HOGENOM" id="CLU_001570_5_11_1"/>
<evidence type="ECO:0000313" key="15">
    <source>
        <dbReference type="EMBL" id="KIL62957.1"/>
    </source>
</evidence>
<evidence type="ECO:0000256" key="2">
    <source>
        <dbReference type="ARBA" id="ARBA00004370"/>
    </source>
</evidence>
<evidence type="ECO:0000256" key="4">
    <source>
        <dbReference type="ARBA" id="ARBA00010617"/>
    </source>
</evidence>
<feature type="binding site" description="axial binding residue" evidence="13">
    <location>
        <position position="501"/>
    </location>
    <ligand>
        <name>heme</name>
        <dbReference type="ChEBI" id="CHEBI:30413"/>
    </ligand>
    <ligandPart>
        <name>Fe</name>
        <dbReference type="ChEBI" id="CHEBI:18248"/>
    </ligandPart>
</feature>
<accession>A0A0C2WMY3</accession>
<evidence type="ECO:0000256" key="10">
    <source>
        <dbReference type="ARBA" id="ARBA00023004"/>
    </source>
</evidence>
<dbReference type="InterPro" id="IPR036396">
    <property type="entry name" value="Cyt_P450_sf"/>
</dbReference>